<comment type="caution">
    <text evidence="1">The sequence shown here is derived from an EMBL/GenBank/DDBJ whole genome shotgun (WGS) entry which is preliminary data.</text>
</comment>
<name>A0A1B8PXU5_MORLA</name>
<sequence length="65" mass="7318">MYFAIKSTPKVSVSNFWGAVQICPFLMVDGFDDCLSKAKVKNIYHAKNGLVIDLIKHFVIHDTTT</sequence>
<dbReference type="EMBL" id="LZMS01000082">
    <property type="protein sequence ID" value="OBX60851.1"/>
    <property type="molecule type" value="Genomic_DNA"/>
</dbReference>
<dbReference type="AlphaFoldDB" id="A0A1B8PXU5"/>
<dbReference type="Proteomes" id="UP000092607">
    <property type="component" value="Unassembled WGS sequence"/>
</dbReference>
<gene>
    <name evidence="1" type="ORF">A9309_09280</name>
</gene>
<reference evidence="1 2" key="1">
    <citation type="submission" date="2016-06" db="EMBL/GenBank/DDBJ databases">
        <title>Draft genome of Moraxella lacunata CCUG 57757A.</title>
        <authorList>
            <person name="Salva-Serra F."/>
            <person name="Engstrom-Jakobsson H."/>
            <person name="Thorell K."/>
            <person name="Gonzales-Siles L."/>
            <person name="Karlsson R."/>
            <person name="Boulund F."/>
            <person name="Engstrand L."/>
            <person name="Kristiansson E."/>
            <person name="Moore E."/>
        </authorList>
    </citation>
    <scope>NUCLEOTIDE SEQUENCE [LARGE SCALE GENOMIC DNA]</scope>
    <source>
        <strain evidence="1 2">CCUG 57757A</strain>
    </source>
</reference>
<protein>
    <submittedName>
        <fullName evidence="1">Uncharacterized protein</fullName>
    </submittedName>
</protein>
<proteinExistence type="predicted"/>
<evidence type="ECO:0000313" key="2">
    <source>
        <dbReference type="Proteomes" id="UP000092607"/>
    </source>
</evidence>
<organism evidence="1 2">
    <name type="scientific">Moraxella lacunata</name>
    <dbReference type="NCBI Taxonomy" id="477"/>
    <lineage>
        <taxon>Bacteria</taxon>
        <taxon>Pseudomonadati</taxon>
        <taxon>Pseudomonadota</taxon>
        <taxon>Gammaproteobacteria</taxon>
        <taxon>Moraxellales</taxon>
        <taxon>Moraxellaceae</taxon>
        <taxon>Moraxella</taxon>
    </lineage>
</organism>
<accession>A0A1B8PXU5</accession>
<evidence type="ECO:0000313" key="1">
    <source>
        <dbReference type="EMBL" id="OBX60851.1"/>
    </source>
</evidence>